<evidence type="ECO:0000313" key="5">
    <source>
        <dbReference type="Proteomes" id="UP000285209"/>
    </source>
</evidence>
<dbReference type="Pfam" id="PF04230">
    <property type="entry name" value="PS_pyruv_trans"/>
    <property type="match status" value="1"/>
</dbReference>
<organism evidence="3 4">
    <name type="scientific">Agathobacter rectalis</name>
    <dbReference type="NCBI Taxonomy" id="39491"/>
    <lineage>
        <taxon>Bacteria</taxon>
        <taxon>Bacillati</taxon>
        <taxon>Bacillota</taxon>
        <taxon>Clostridia</taxon>
        <taxon>Lachnospirales</taxon>
        <taxon>Lachnospiraceae</taxon>
        <taxon>Agathobacter</taxon>
    </lineage>
</organism>
<dbReference type="Proteomes" id="UP000285209">
    <property type="component" value="Unassembled WGS sequence"/>
</dbReference>
<comment type="caution">
    <text evidence="3">The sequence shown here is derived from an EMBL/GenBank/DDBJ whole genome shotgun (WGS) entry which is preliminary data.</text>
</comment>
<accession>A0A413PBL3</accession>
<gene>
    <name evidence="3" type="ORF">DW975_16350</name>
    <name evidence="2" type="ORF">DXA03_16155</name>
</gene>
<dbReference type="EMBL" id="QSDV01000080">
    <property type="protein sequence ID" value="RGZ12481.1"/>
    <property type="molecule type" value="Genomic_DNA"/>
</dbReference>
<name>A0A413PBL3_9FIRM</name>
<sequence length="465" mass="54748">MYKLFFTCNRIVCSKTKKYNYVQRNNSIMSAKISPKRFNSVEAFCETFRFYQENGLSDINCDVVKRLGQHFFDLNGRINLFICTNEERQYIKNTKKRFYDVYFVEARQNSIKNFIKYYFPNLLRAIRKIVRYSKFTVTLLKYCLMFEKKAVLIDTPTHGNLGDHAIVLTQKQLLVKNKVSTHELSASAIDYKEYLFAKLTPKNKCIIIPGGGFLGTLWPNEEERVRRIINCFKDNKIIIFPQTVSYDLTSESGRKYLKQAQKIYSAHSNLTFFVREKQSYEIMQKYFPSVETVLVPDIVTLLDMDIAGQNRKDILFCMRSDLEKNVTDEQLAEIQQILKIHYPNEQMNKIDTVVPYMVSEGMRKKEVKNKLEQFKKAKLIITDRLHGMIFATITATPCIAFGNSNGKVKNVYGWLKHNEYIKYVNDIDEFKSIVETLDIERKYYYDKTILYDDFEPLLNIIKEIN</sequence>
<dbReference type="EMBL" id="QSEN01000073">
    <property type="protein sequence ID" value="RGZ71921.1"/>
    <property type="molecule type" value="Genomic_DNA"/>
</dbReference>
<protein>
    <recommendedName>
        <fullName evidence="1">Polysaccharide pyruvyl transferase domain-containing protein</fullName>
    </recommendedName>
</protein>
<dbReference type="Proteomes" id="UP000283431">
    <property type="component" value="Unassembled WGS sequence"/>
</dbReference>
<dbReference type="InterPro" id="IPR007345">
    <property type="entry name" value="Polysacch_pyruvyl_Trfase"/>
</dbReference>
<evidence type="ECO:0000313" key="2">
    <source>
        <dbReference type="EMBL" id="RGZ12481.1"/>
    </source>
</evidence>
<reference evidence="4 5" key="1">
    <citation type="submission" date="2018-08" db="EMBL/GenBank/DDBJ databases">
        <title>A genome reference for cultivated species of the human gut microbiota.</title>
        <authorList>
            <person name="Zou Y."/>
            <person name="Xue W."/>
            <person name="Luo G."/>
        </authorList>
    </citation>
    <scope>NUCLEOTIDE SEQUENCE [LARGE SCALE GENOMIC DNA]</scope>
    <source>
        <strain evidence="3 4">AM48-7</strain>
        <strain evidence="2 5">AM54-25XD</strain>
    </source>
</reference>
<feature type="domain" description="Polysaccharide pyruvyl transferase" evidence="1">
    <location>
        <begin position="160"/>
        <end position="405"/>
    </location>
</feature>
<dbReference type="AlphaFoldDB" id="A0A413PBL3"/>
<evidence type="ECO:0000313" key="3">
    <source>
        <dbReference type="EMBL" id="RGZ71921.1"/>
    </source>
</evidence>
<proteinExistence type="predicted"/>
<evidence type="ECO:0000313" key="4">
    <source>
        <dbReference type="Proteomes" id="UP000283431"/>
    </source>
</evidence>
<evidence type="ECO:0000259" key="1">
    <source>
        <dbReference type="Pfam" id="PF04230"/>
    </source>
</evidence>